<organism evidence="1 2">
    <name type="scientific">Loigolactobacillus jiayinensis</name>
    <dbReference type="NCBI Taxonomy" id="2486016"/>
    <lineage>
        <taxon>Bacteria</taxon>
        <taxon>Bacillati</taxon>
        <taxon>Bacillota</taxon>
        <taxon>Bacilli</taxon>
        <taxon>Lactobacillales</taxon>
        <taxon>Lactobacillaceae</taxon>
        <taxon>Loigolactobacillus</taxon>
    </lineage>
</organism>
<reference evidence="2" key="1">
    <citation type="journal article" date="2019" name="Int. J. Syst. Evol. Microbiol.">
        <title>The Global Catalogue of Microorganisms (GCM) 10K type strain sequencing project: providing services to taxonomists for standard genome sequencing and annotation.</title>
        <authorList>
            <consortium name="The Broad Institute Genomics Platform"/>
            <consortium name="The Broad Institute Genome Sequencing Center for Infectious Disease"/>
            <person name="Wu L."/>
            <person name="Ma J."/>
        </authorList>
    </citation>
    <scope>NUCLEOTIDE SEQUENCE [LARGE SCALE GENOMIC DNA]</scope>
    <source>
        <strain evidence="2">CCM 8904</strain>
    </source>
</reference>
<name>A0ABW1RBZ1_9LACO</name>
<keyword evidence="2" id="KW-1185">Reference proteome</keyword>
<evidence type="ECO:0000313" key="2">
    <source>
        <dbReference type="Proteomes" id="UP001596289"/>
    </source>
</evidence>
<dbReference type="Proteomes" id="UP001596289">
    <property type="component" value="Unassembled WGS sequence"/>
</dbReference>
<dbReference type="EMBL" id="JBHSSL010000020">
    <property type="protein sequence ID" value="MFC6169626.1"/>
    <property type="molecule type" value="Genomic_DNA"/>
</dbReference>
<gene>
    <name evidence="1" type="ORF">ACFQGP_03410</name>
</gene>
<evidence type="ECO:0000313" key="1">
    <source>
        <dbReference type="EMBL" id="MFC6169626.1"/>
    </source>
</evidence>
<accession>A0ABW1RBZ1</accession>
<proteinExistence type="predicted"/>
<dbReference type="RefSeq" id="WP_125551424.1">
    <property type="nucleotide sequence ID" value="NZ_JBHSSL010000020.1"/>
</dbReference>
<protein>
    <submittedName>
        <fullName evidence="1">Uncharacterized protein</fullName>
    </submittedName>
</protein>
<sequence length="65" mass="7469">MIDILLKDSTYFDGNFQLQHGDLAIQNGYFVTYQGEIHSKRVWLPGLVDNHVQDSIINGKFIMVD</sequence>
<comment type="caution">
    <text evidence="1">The sequence shown here is derived from an EMBL/GenBank/DDBJ whole genome shotgun (WGS) entry which is preliminary data.</text>
</comment>